<dbReference type="GO" id="GO:0020037">
    <property type="term" value="F:heme binding"/>
    <property type="evidence" value="ECO:0007669"/>
    <property type="project" value="InterPro"/>
</dbReference>
<keyword evidence="2" id="KW-1185">Reference proteome</keyword>
<dbReference type="InterPro" id="IPR001128">
    <property type="entry name" value="Cyt_P450"/>
</dbReference>
<dbReference type="InterPro" id="IPR036396">
    <property type="entry name" value="Cyt_P450_sf"/>
</dbReference>
<dbReference type="EMBL" id="LFZO01000020">
    <property type="protein sequence ID" value="KXT17432.1"/>
    <property type="molecule type" value="Genomic_DNA"/>
</dbReference>
<dbReference type="Pfam" id="PF00067">
    <property type="entry name" value="p450"/>
    <property type="match status" value="1"/>
</dbReference>
<name>A0A139IS60_9PEZI</name>
<dbReference type="AlphaFoldDB" id="A0A139IS60"/>
<organism evidence="1 2">
    <name type="scientific">Pseudocercospora musae</name>
    <dbReference type="NCBI Taxonomy" id="113226"/>
    <lineage>
        <taxon>Eukaryota</taxon>
        <taxon>Fungi</taxon>
        <taxon>Dikarya</taxon>
        <taxon>Ascomycota</taxon>
        <taxon>Pezizomycotina</taxon>
        <taxon>Dothideomycetes</taxon>
        <taxon>Dothideomycetidae</taxon>
        <taxon>Mycosphaerellales</taxon>
        <taxon>Mycosphaerellaceae</taxon>
        <taxon>Pseudocercospora</taxon>
    </lineage>
</organism>
<gene>
    <name evidence="1" type="ORF">AC579_5727</name>
</gene>
<proteinExistence type="predicted"/>
<comment type="caution">
    <text evidence="1">The sequence shown here is derived from an EMBL/GenBank/DDBJ whole genome shotgun (WGS) entry which is preliminary data.</text>
</comment>
<dbReference type="GO" id="GO:0004497">
    <property type="term" value="F:monooxygenase activity"/>
    <property type="evidence" value="ECO:0007669"/>
    <property type="project" value="InterPro"/>
</dbReference>
<protein>
    <submittedName>
        <fullName evidence="1">Uncharacterized protein</fullName>
    </submittedName>
</protein>
<evidence type="ECO:0000313" key="1">
    <source>
        <dbReference type="EMBL" id="KXT17432.1"/>
    </source>
</evidence>
<sequence>MPLSNGEPERTMASLCVMATGLFQKAHYGDHPGVLHDGTIFPNSHASRPERWLEQQATGQAHPRNALALDGKFPSRCMVAFGGDGMRNYIGFQFATCKMFLFRSRAILNKIKLNPETTRHRAFDFQTKVMLRNILHIL</sequence>
<evidence type="ECO:0000313" key="2">
    <source>
        <dbReference type="Proteomes" id="UP000073492"/>
    </source>
</evidence>
<dbReference type="Proteomes" id="UP000073492">
    <property type="component" value="Unassembled WGS sequence"/>
</dbReference>
<accession>A0A139IS60</accession>
<dbReference type="Gene3D" id="1.10.630.10">
    <property type="entry name" value="Cytochrome P450"/>
    <property type="match status" value="1"/>
</dbReference>
<dbReference type="GO" id="GO:0005506">
    <property type="term" value="F:iron ion binding"/>
    <property type="evidence" value="ECO:0007669"/>
    <property type="project" value="InterPro"/>
</dbReference>
<dbReference type="GO" id="GO:0016705">
    <property type="term" value="F:oxidoreductase activity, acting on paired donors, with incorporation or reduction of molecular oxygen"/>
    <property type="evidence" value="ECO:0007669"/>
    <property type="project" value="InterPro"/>
</dbReference>
<reference evidence="1 2" key="1">
    <citation type="submission" date="2015-07" db="EMBL/GenBank/DDBJ databases">
        <title>Comparative genomics of the Sigatoka disease complex on banana suggests a link between parallel evolutionary changes in Pseudocercospora fijiensis and Pseudocercospora eumusae and increased virulence on the banana host.</title>
        <authorList>
            <person name="Chang T.-C."/>
            <person name="Salvucci A."/>
            <person name="Crous P.W."/>
            <person name="Stergiopoulos I."/>
        </authorList>
    </citation>
    <scope>NUCLEOTIDE SEQUENCE [LARGE SCALE GENOMIC DNA]</scope>
    <source>
        <strain evidence="1 2">CBS 116634</strain>
    </source>
</reference>
<dbReference type="SUPFAM" id="SSF48264">
    <property type="entry name" value="Cytochrome P450"/>
    <property type="match status" value="1"/>
</dbReference>